<dbReference type="EMBL" id="JZBS01003742">
    <property type="protein sequence ID" value="KKK13786.1"/>
    <property type="molecule type" value="Genomic_DNA"/>
</dbReference>
<evidence type="ECO:0000256" key="2">
    <source>
        <dbReference type="ARBA" id="ARBA00012452"/>
    </source>
</evidence>
<dbReference type="FunFam" id="3.40.30.10:FF:000096">
    <property type="entry name" value="Glutathione S-transferase kappa"/>
    <property type="match status" value="1"/>
</dbReference>
<dbReference type="OrthoDB" id="190201at2759"/>
<dbReference type="SUPFAM" id="SSF53474">
    <property type="entry name" value="alpha/beta-Hydrolases"/>
    <property type="match status" value="1"/>
</dbReference>
<dbReference type="Gene3D" id="3.40.30.10">
    <property type="entry name" value="Glutaredoxin"/>
    <property type="match status" value="1"/>
</dbReference>
<comment type="catalytic activity">
    <reaction evidence="4">
        <text>RX + glutathione = an S-substituted glutathione + a halide anion + H(+)</text>
        <dbReference type="Rhea" id="RHEA:16437"/>
        <dbReference type="ChEBI" id="CHEBI:15378"/>
        <dbReference type="ChEBI" id="CHEBI:16042"/>
        <dbReference type="ChEBI" id="CHEBI:17792"/>
        <dbReference type="ChEBI" id="CHEBI:57925"/>
        <dbReference type="ChEBI" id="CHEBI:90779"/>
        <dbReference type="EC" id="2.5.1.18"/>
    </reaction>
</comment>
<comment type="similarity">
    <text evidence="1">Belongs to the GST superfamily. Kappa family.</text>
</comment>
<feature type="domain" description="DSBA-like thioredoxin" evidence="7">
    <location>
        <begin position="25"/>
        <end position="239"/>
    </location>
</feature>
<feature type="domain" description="AB hydrolase-1" evidence="8">
    <location>
        <begin position="356"/>
        <end position="614"/>
    </location>
</feature>
<dbReference type="GO" id="GO:0005777">
    <property type="term" value="C:peroxisome"/>
    <property type="evidence" value="ECO:0007669"/>
    <property type="project" value="TreeGrafter"/>
</dbReference>
<dbReference type="InterPro" id="IPR036249">
    <property type="entry name" value="Thioredoxin-like_sf"/>
</dbReference>
<dbReference type="GO" id="GO:0004602">
    <property type="term" value="F:glutathione peroxidase activity"/>
    <property type="evidence" value="ECO:0007669"/>
    <property type="project" value="TreeGrafter"/>
</dbReference>
<comment type="caution">
    <text evidence="9">The sequence shown here is derived from an EMBL/GenBank/DDBJ whole genome shotgun (WGS) entry which is preliminary data.</text>
</comment>
<organism evidence="9 10">
    <name type="scientific">Aspergillus rambellii</name>
    <dbReference type="NCBI Taxonomy" id="308745"/>
    <lineage>
        <taxon>Eukaryota</taxon>
        <taxon>Fungi</taxon>
        <taxon>Dikarya</taxon>
        <taxon>Ascomycota</taxon>
        <taxon>Pezizomycotina</taxon>
        <taxon>Eurotiomycetes</taxon>
        <taxon>Eurotiomycetidae</taxon>
        <taxon>Eurotiales</taxon>
        <taxon>Aspergillaceae</taxon>
        <taxon>Aspergillus</taxon>
        <taxon>Aspergillus subgen. Nidulantes</taxon>
    </lineage>
</organism>
<keyword evidence="10" id="KW-1185">Reference proteome</keyword>
<dbReference type="InterPro" id="IPR000073">
    <property type="entry name" value="AB_hydrolase_1"/>
</dbReference>
<evidence type="ECO:0000313" key="9">
    <source>
        <dbReference type="EMBL" id="KKK13786.1"/>
    </source>
</evidence>
<dbReference type="STRING" id="308745.A0A0F8USH1"/>
<evidence type="ECO:0000256" key="5">
    <source>
        <dbReference type="ARBA" id="ARBA00073833"/>
    </source>
</evidence>
<keyword evidence="3" id="KW-0808">Transferase</keyword>
<evidence type="ECO:0000313" key="10">
    <source>
        <dbReference type="Proteomes" id="UP000034291"/>
    </source>
</evidence>
<dbReference type="InterPro" id="IPR051924">
    <property type="entry name" value="GST_Kappa/NadH"/>
</dbReference>
<dbReference type="GO" id="GO:0005739">
    <property type="term" value="C:mitochondrion"/>
    <property type="evidence" value="ECO:0007669"/>
    <property type="project" value="TreeGrafter"/>
</dbReference>
<dbReference type="GO" id="GO:0004364">
    <property type="term" value="F:glutathione transferase activity"/>
    <property type="evidence" value="ECO:0007669"/>
    <property type="project" value="UniProtKB-EC"/>
</dbReference>
<dbReference type="Pfam" id="PF12697">
    <property type="entry name" value="Abhydrolase_6"/>
    <property type="match status" value="1"/>
</dbReference>
<accession>A0A0F8USH1</accession>
<dbReference type="PANTHER" id="PTHR42943">
    <property type="entry name" value="GLUTATHIONE S-TRANSFERASE KAPPA"/>
    <property type="match status" value="1"/>
</dbReference>
<gene>
    <name evidence="9" type="ORF">ARAM_003581</name>
</gene>
<dbReference type="Gene3D" id="3.40.50.1820">
    <property type="entry name" value="alpha/beta hydrolase"/>
    <property type="match status" value="1"/>
</dbReference>
<dbReference type="Pfam" id="PF01323">
    <property type="entry name" value="DSBA"/>
    <property type="match status" value="1"/>
</dbReference>
<evidence type="ECO:0000256" key="1">
    <source>
        <dbReference type="ARBA" id="ARBA00006494"/>
    </source>
</evidence>
<dbReference type="EC" id="2.5.1.18" evidence="2"/>
<name>A0A0F8USH1_9EURO</name>
<evidence type="ECO:0000256" key="4">
    <source>
        <dbReference type="ARBA" id="ARBA00047960"/>
    </source>
</evidence>
<reference evidence="9 10" key="1">
    <citation type="submission" date="2015-02" db="EMBL/GenBank/DDBJ databases">
        <title>Draft Genome Sequences of Two Closely-Related Aflatoxigenic Aspergillus Species Obtained from the Cote d'Ivoire.</title>
        <authorList>
            <person name="Moore G.G."/>
            <person name="Beltz S.B."/>
            <person name="Mack B.M."/>
        </authorList>
    </citation>
    <scope>NUCLEOTIDE SEQUENCE [LARGE SCALE GENOMIC DNA]</scope>
    <source>
        <strain evidence="9 10">SRRC1468</strain>
    </source>
</reference>
<dbReference type="PANTHER" id="PTHR42943:SF13">
    <property type="entry name" value="GLUTATHIONE S-TRANSFERASE KAPPA-RELATED"/>
    <property type="match status" value="1"/>
</dbReference>
<dbReference type="AlphaFoldDB" id="A0A0F8USH1"/>
<dbReference type="SUPFAM" id="SSF52833">
    <property type="entry name" value="Thioredoxin-like"/>
    <property type="match status" value="1"/>
</dbReference>
<evidence type="ECO:0000259" key="8">
    <source>
        <dbReference type="Pfam" id="PF12697"/>
    </source>
</evidence>
<dbReference type="InterPro" id="IPR001853">
    <property type="entry name" value="DSBA-like_thioredoxin_dom"/>
</dbReference>
<evidence type="ECO:0000256" key="6">
    <source>
        <dbReference type="ARBA" id="ARBA00083519"/>
    </source>
</evidence>
<dbReference type="Proteomes" id="UP000034291">
    <property type="component" value="Unassembled WGS sequence"/>
</dbReference>
<dbReference type="InterPro" id="IPR029058">
    <property type="entry name" value="AB_hydrolase_fold"/>
</dbReference>
<evidence type="ECO:0000256" key="3">
    <source>
        <dbReference type="ARBA" id="ARBA00022679"/>
    </source>
</evidence>
<proteinExistence type="inferred from homology"/>
<evidence type="ECO:0000259" key="7">
    <source>
        <dbReference type="Pfam" id="PF01323"/>
    </source>
</evidence>
<protein>
    <recommendedName>
        <fullName evidence="5">Glutathione S-transferase kappa 1</fullName>
        <ecNumber evidence="2">2.5.1.18</ecNumber>
    </recommendedName>
    <alternativeName>
        <fullName evidence="6">GST class-kappa</fullName>
    </alternativeName>
</protein>
<sequence length="635" mass="69352">DSGYLWVNLHKSTAKAQNPTMGKKIECYIDCVSPYSFFALSYLRANSASLAALAVEVECAITQAMMRSPSFFPVFLGGINVGSGNKPPWTNAQKAAYAQYDGKRAQQYFGHAFEVPSFFPILSLLPQRAMTYVKQRYSNDRYELAFLRCFKTMWNGQLDISIPDNLCTALLKLFNPDEVQEILQAASSPEIKEALTKMTDKAVRELGAFGCPWFWVHDGKGNAEPFFGSDRFHFMWDYLGLPHEDLKLIVGAKLIIDTMYTLSSWLLLTGVVAARVCENRTIDITVSAQNAVFNNLTTPKTNEEATGFAVDASTQGFNATDQALTGYASITGPYKLSTQYCSPNGRASGPAPVLQILTHGFGYDKVYWDLPYNAYNYSYIDDALSLGYATLSYDRLGIGNSSHGDAKSEIQTPLEVAALAQLIDMVRNGSYPGIIVPRKVILIGHSYGSVQTYDLTATDPSSADAIVLTGFSLNQTFSPSFIAGGNWQQAYLTQKGAYNYTPGYLASGNINADQYLFCHWPEFDPSLLAYVETIKQPVTVGELLTIGSVPAQNPFAGPVLLISGSNDVPFCGGDCYNTGGGAPSIPSDAAKAFPNARPFEAFVQPNTGHAINLHYTAKEAYNFMFVFLATNGLGP</sequence>
<feature type="non-terminal residue" evidence="9">
    <location>
        <position position="1"/>
    </location>
</feature>
<dbReference type="GO" id="GO:0006749">
    <property type="term" value="P:glutathione metabolic process"/>
    <property type="evidence" value="ECO:0007669"/>
    <property type="project" value="TreeGrafter"/>
</dbReference>